<evidence type="ECO:0000313" key="4">
    <source>
        <dbReference type="Proteomes" id="UP000694419"/>
    </source>
</evidence>
<reference evidence="3" key="1">
    <citation type="submission" date="2025-08" db="UniProtKB">
        <authorList>
            <consortium name="Ensembl"/>
        </authorList>
    </citation>
    <scope>IDENTIFICATION</scope>
</reference>
<dbReference type="InterPro" id="IPR002172">
    <property type="entry name" value="LDrepeatLR_classA_rpt"/>
</dbReference>
<organism evidence="3 4">
    <name type="scientific">Calidris pygmaea</name>
    <name type="common">Spoon-billed sandpiper</name>
    <dbReference type="NCBI Taxonomy" id="425635"/>
    <lineage>
        <taxon>Eukaryota</taxon>
        <taxon>Metazoa</taxon>
        <taxon>Chordata</taxon>
        <taxon>Craniata</taxon>
        <taxon>Vertebrata</taxon>
        <taxon>Euteleostomi</taxon>
        <taxon>Archelosauria</taxon>
        <taxon>Archosauria</taxon>
        <taxon>Dinosauria</taxon>
        <taxon>Saurischia</taxon>
        <taxon>Theropoda</taxon>
        <taxon>Coelurosauria</taxon>
        <taxon>Aves</taxon>
        <taxon>Neognathae</taxon>
        <taxon>Neoaves</taxon>
        <taxon>Charadriiformes</taxon>
        <taxon>Scolopacidae</taxon>
        <taxon>Calidris</taxon>
    </lineage>
</organism>
<feature type="disulfide bond" evidence="2">
    <location>
        <begin position="27"/>
        <end position="45"/>
    </location>
</feature>
<dbReference type="PROSITE" id="PS50068">
    <property type="entry name" value="LDLRA_2"/>
    <property type="match status" value="1"/>
</dbReference>
<dbReference type="Gene3D" id="4.10.400.10">
    <property type="entry name" value="Low-density Lipoprotein Receptor"/>
    <property type="match status" value="1"/>
</dbReference>
<dbReference type="InterPro" id="IPR036055">
    <property type="entry name" value="LDL_receptor-like_sf"/>
</dbReference>
<comment type="caution">
    <text evidence="2">Lacks conserved residue(s) required for the propagation of feature annotation.</text>
</comment>
<keyword evidence="4" id="KW-1185">Reference proteome</keyword>
<accession>A0A8C3PJ61</accession>
<keyword evidence="1 2" id="KW-1015">Disulfide bond</keyword>
<evidence type="ECO:0000256" key="2">
    <source>
        <dbReference type="PROSITE-ProRule" id="PRU00124"/>
    </source>
</evidence>
<name>A0A8C3PJ61_9CHAR</name>
<dbReference type="SMART" id="SM00192">
    <property type="entry name" value="LDLa"/>
    <property type="match status" value="1"/>
</dbReference>
<evidence type="ECO:0000313" key="3">
    <source>
        <dbReference type="Ensembl" id="ENSCPGP00000005520.1"/>
    </source>
</evidence>
<dbReference type="SUPFAM" id="SSF57424">
    <property type="entry name" value="LDL receptor-like module"/>
    <property type="match status" value="1"/>
</dbReference>
<proteinExistence type="predicted"/>
<protein>
    <submittedName>
        <fullName evidence="3">Uncharacterized protein</fullName>
    </submittedName>
</protein>
<dbReference type="Proteomes" id="UP000694419">
    <property type="component" value="Unplaced"/>
</dbReference>
<dbReference type="Ensembl" id="ENSCPGT00000006089.1">
    <property type="protein sequence ID" value="ENSCPGP00000005520.1"/>
    <property type="gene ID" value="ENSCPGG00000003971.1"/>
</dbReference>
<dbReference type="Pfam" id="PF00057">
    <property type="entry name" value="Ldl_recept_a"/>
    <property type="match status" value="1"/>
</dbReference>
<reference evidence="3" key="2">
    <citation type="submission" date="2025-09" db="UniProtKB">
        <authorList>
            <consortium name="Ensembl"/>
        </authorList>
    </citation>
    <scope>IDENTIFICATION</scope>
</reference>
<dbReference type="CDD" id="cd00112">
    <property type="entry name" value="LDLa"/>
    <property type="match status" value="1"/>
</dbReference>
<evidence type="ECO:0000256" key="1">
    <source>
        <dbReference type="ARBA" id="ARBA00023157"/>
    </source>
</evidence>
<dbReference type="AlphaFoldDB" id="A0A8C3PJ61"/>
<sequence>DPQVEGLSGMPAGEHVACGGDPHVWQCDDGGCVSSSWRCDGAADCLDAEEGWLGAQSQQRRCSVLAPTTASHTGSCAIGTRTARMAGTRRGVPSSPVCLGSGSAGTGCASWPSGSATGLMTVAIPRMKMSAVSGRGAWAVGGAGQSPQLAGSLLTG</sequence>